<dbReference type="InterPro" id="IPR052712">
    <property type="entry name" value="Acid_resist_chaperone_HdeD"/>
</dbReference>
<feature type="transmembrane region" description="Helical" evidence="1">
    <location>
        <begin position="145"/>
        <end position="162"/>
    </location>
</feature>
<gene>
    <name evidence="2" type="ORF">EDM22_12055</name>
</gene>
<feature type="transmembrane region" description="Helical" evidence="1">
    <location>
        <begin position="30"/>
        <end position="49"/>
    </location>
</feature>
<dbReference type="EMBL" id="RHHB01000024">
    <property type="protein sequence ID" value="RNB47593.1"/>
    <property type="molecule type" value="Genomic_DNA"/>
</dbReference>
<feature type="transmembrane region" description="Helical" evidence="1">
    <location>
        <begin position="114"/>
        <end position="138"/>
    </location>
</feature>
<dbReference type="Pfam" id="PF03729">
    <property type="entry name" value="DUF308"/>
    <property type="match status" value="2"/>
</dbReference>
<feature type="transmembrane region" description="Helical" evidence="1">
    <location>
        <begin position="168"/>
        <end position="189"/>
    </location>
</feature>
<keyword evidence="1" id="KW-1133">Transmembrane helix</keyword>
<dbReference type="GO" id="GO:0005886">
    <property type="term" value="C:plasma membrane"/>
    <property type="evidence" value="ECO:0007669"/>
    <property type="project" value="TreeGrafter"/>
</dbReference>
<organism evidence="2 3">
    <name type="scientific">Agromyces tardus</name>
    <dbReference type="NCBI Taxonomy" id="2583849"/>
    <lineage>
        <taxon>Bacteria</taxon>
        <taxon>Bacillati</taxon>
        <taxon>Actinomycetota</taxon>
        <taxon>Actinomycetes</taxon>
        <taxon>Micrococcales</taxon>
        <taxon>Microbacteriaceae</taxon>
        <taxon>Agromyces</taxon>
    </lineage>
</organism>
<evidence type="ECO:0008006" key="4">
    <source>
        <dbReference type="Google" id="ProtNLM"/>
    </source>
</evidence>
<name>A0A3M8A8L5_9MICO</name>
<protein>
    <recommendedName>
        <fullName evidence="4">HdeD family acid-resistance protein</fullName>
    </recommendedName>
</protein>
<keyword evidence="1" id="KW-0812">Transmembrane</keyword>
<proteinExistence type="predicted"/>
<evidence type="ECO:0000313" key="3">
    <source>
        <dbReference type="Proteomes" id="UP000275048"/>
    </source>
</evidence>
<dbReference type="AlphaFoldDB" id="A0A3M8A8L5"/>
<sequence>MSTPQSNAMFAGFALDGAGLTKSAVNAIRVTLGITGAVALIIGILITFWPQKTAMVIAVFIGIYLIIAGLAYAGLGIFSRGISGGARALDIILGILFVVGGVLALANLQATTEFLAVFLGVLIGIVWIIEGIVALVQLGDAPSKGWAVFFGILSIVAGILVLSAPLWAVAIIFIILGISLIILGIVQIVRAFTFGRGLTLAD</sequence>
<keyword evidence="3" id="KW-1185">Reference proteome</keyword>
<dbReference type="InterPro" id="IPR005325">
    <property type="entry name" value="DUF308_memb"/>
</dbReference>
<evidence type="ECO:0000313" key="2">
    <source>
        <dbReference type="EMBL" id="RNB47593.1"/>
    </source>
</evidence>
<dbReference type="PANTHER" id="PTHR34989">
    <property type="entry name" value="PROTEIN HDED"/>
    <property type="match status" value="1"/>
</dbReference>
<feature type="transmembrane region" description="Helical" evidence="1">
    <location>
        <begin position="89"/>
        <end position="108"/>
    </location>
</feature>
<dbReference type="OrthoDB" id="3238356at2"/>
<dbReference type="RefSeq" id="WP_122937294.1">
    <property type="nucleotide sequence ID" value="NZ_JBHSNT010000067.1"/>
</dbReference>
<feature type="transmembrane region" description="Helical" evidence="1">
    <location>
        <begin position="55"/>
        <end position="77"/>
    </location>
</feature>
<dbReference type="PANTHER" id="PTHR34989:SF1">
    <property type="entry name" value="PROTEIN HDED"/>
    <property type="match status" value="1"/>
</dbReference>
<comment type="caution">
    <text evidence="2">The sequence shown here is derived from an EMBL/GenBank/DDBJ whole genome shotgun (WGS) entry which is preliminary data.</text>
</comment>
<accession>A0A3M8A8L5</accession>
<evidence type="ECO:0000256" key="1">
    <source>
        <dbReference type="SAM" id="Phobius"/>
    </source>
</evidence>
<reference evidence="2 3" key="1">
    <citation type="submission" date="2018-10" db="EMBL/GenBank/DDBJ databases">
        <title>Isolation, diversity and antibacterial activity of antinobacteria from the wheat rhizosphere soil.</title>
        <authorList>
            <person name="Sun T."/>
        </authorList>
    </citation>
    <scope>NUCLEOTIDE SEQUENCE [LARGE SCALE GENOMIC DNA]</scope>
    <source>
        <strain evidence="2 3">SJ-23</strain>
    </source>
</reference>
<dbReference type="Proteomes" id="UP000275048">
    <property type="component" value="Unassembled WGS sequence"/>
</dbReference>
<keyword evidence="1" id="KW-0472">Membrane</keyword>